<dbReference type="CDD" id="cd06578">
    <property type="entry name" value="HemD"/>
    <property type="match status" value="1"/>
</dbReference>
<evidence type="ECO:0000259" key="1">
    <source>
        <dbReference type="Pfam" id="PF02602"/>
    </source>
</evidence>
<dbReference type="GO" id="GO:0004852">
    <property type="term" value="F:uroporphyrinogen-III synthase activity"/>
    <property type="evidence" value="ECO:0007669"/>
    <property type="project" value="EnsemblFungi"/>
</dbReference>
<dbReference type="Proteomes" id="UP000094455">
    <property type="component" value="Unassembled WGS sequence"/>
</dbReference>
<gene>
    <name evidence="2" type="ORF">PICMEDRAFT_15487</name>
</gene>
<dbReference type="Pfam" id="PF02602">
    <property type="entry name" value="HEM4"/>
    <property type="match status" value="1"/>
</dbReference>
<accession>A0A1E3NN74</accession>
<dbReference type="InterPro" id="IPR003754">
    <property type="entry name" value="4pyrrol_synth_uPrphyn_synth"/>
</dbReference>
<feature type="domain" description="Tetrapyrrole biosynthesis uroporphyrinogen III synthase" evidence="1">
    <location>
        <begin position="17"/>
        <end position="254"/>
    </location>
</feature>
<dbReference type="RefSeq" id="XP_019018672.1">
    <property type="nucleotide sequence ID" value="XM_019160846.1"/>
</dbReference>
<keyword evidence="3" id="KW-1185">Reference proteome</keyword>
<dbReference type="GeneID" id="30177533"/>
<organism evidence="2 3">
    <name type="scientific">Pichia membranifaciens NRRL Y-2026</name>
    <dbReference type="NCBI Taxonomy" id="763406"/>
    <lineage>
        <taxon>Eukaryota</taxon>
        <taxon>Fungi</taxon>
        <taxon>Dikarya</taxon>
        <taxon>Ascomycota</taxon>
        <taxon>Saccharomycotina</taxon>
        <taxon>Pichiomycetes</taxon>
        <taxon>Pichiales</taxon>
        <taxon>Pichiaceae</taxon>
        <taxon>Pichia</taxon>
    </lineage>
</organism>
<reference evidence="2 3" key="1">
    <citation type="journal article" date="2016" name="Proc. Natl. Acad. Sci. U.S.A.">
        <title>Comparative genomics of biotechnologically important yeasts.</title>
        <authorList>
            <person name="Riley R."/>
            <person name="Haridas S."/>
            <person name="Wolfe K.H."/>
            <person name="Lopes M.R."/>
            <person name="Hittinger C.T."/>
            <person name="Goeker M."/>
            <person name="Salamov A.A."/>
            <person name="Wisecaver J.H."/>
            <person name="Long T.M."/>
            <person name="Calvey C.H."/>
            <person name="Aerts A.L."/>
            <person name="Barry K.W."/>
            <person name="Choi C."/>
            <person name="Clum A."/>
            <person name="Coughlan A.Y."/>
            <person name="Deshpande S."/>
            <person name="Douglass A.P."/>
            <person name="Hanson S.J."/>
            <person name="Klenk H.-P."/>
            <person name="LaButti K.M."/>
            <person name="Lapidus A."/>
            <person name="Lindquist E.A."/>
            <person name="Lipzen A.M."/>
            <person name="Meier-Kolthoff J.P."/>
            <person name="Ohm R.A."/>
            <person name="Otillar R.P."/>
            <person name="Pangilinan J.L."/>
            <person name="Peng Y."/>
            <person name="Rokas A."/>
            <person name="Rosa C.A."/>
            <person name="Scheuner C."/>
            <person name="Sibirny A.A."/>
            <person name="Slot J.C."/>
            <person name="Stielow J.B."/>
            <person name="Sun H."/>
            <person name="Kurtzman C.P."/>
            <person name="Blackwell M."/>
            <person name="Grigoriev I.V."/>
            <person name="Jeffries T.W."/>
        </authorList>
    </citation>
    <scope>NUCLEOTIDE SEQUENCE [LARGE SCALE GENOMIC DNA]</scope>
    <source>
        <strain evidence="2 3">NRRL Y-2026</strain>
    </source>
</reference>
<dbReference type="PANTHER" id="PTHR12390">
    <property type="entry name" value="UROPORPHYRINOGEN III SYNTHASE"/>
    <property type="match status" value="1"/>
</dbReference>
<dbReference type="EMBL" id="KV454002">
    <property type="protein sequence ID" value="ODQ47559.1"/>
    <property type="molecule type" value="Genomic_DNA"/>
</dbReference>
<dbReference type="UniPathway" id="UPA00251">
    <property type="reaction ID" value="UER00320"/>
</dbReference>
<sequence length="259" mass="28892">MSKKVVLLKNETIPFDPYKTDFKNRSVDALFIPLLIHQPINHGEIVKFLTSSEYLDNFQAFIITSQRCIESLDIVLSSIEDTNILQKILNKPAYTVGPATSEVLAKLGFEDIRGGENAGNGSILSELIVADTFFQNGNKKILFLTGEIRKDIIPVKLTSAGFDLKELVAYRTEVMKDVVERYSSVYNNLSSSDCEKWLVFFSPQGTEYITEHLLSRNSDFKIASIGPSTEAYLLEKGIKPDFVAKKPNSVSLVQGILDA</sequence>
<proteinExistence type="predicted"/>
<evidence type="ECO:0000313" key="3">
    <source>
        <dbReference type="Proteomes" id="UP000094455"/>
    </source>
</evidence>
<dbReference type="GO" id="GO:0006782">
    <property type="term" value="P:protoporphyrinogen IX biosynthetic process"/>
    <property type="evidence" value="ECO:0007669"/>
    <property type="project" value="UniProtKB-UniPathway"/>
</dbReference>
<dbReference type="PANTHER" id="PTHR12390:SF0">
    <property type="entry name" value="UROPORPHYRINOGEN-III SYNTHASE"/>
    <property type="match status" value="1"/>
</dbReference>
<protein>
    <recommendedName>
        <fullName evidence="1">Tetrapyrrole biosynthesis uroporphyrinogen III synthase domain-containing protein</fullName>
    </recommendedName>
</protein>
<dbReference type="AlphaFoldDB" id="A0A1E3NN74"/>
<dbReference type="STRING" id="763406.A0A1E3NN74"/>
<name>A0A1E3NN74_9ASCO</name>
<dbReference type="InterPro" id="IPR036108">
    <property type="entry name" value="4pyrrol_syn_uPrphyn_synt_sf"/>
</dbReference>
<evidence type="ECO:0000313" key="2">
    <source>
        <dbReference type="EMBL" id="ODQ47559.1"/>
    </source>
</evidence>
<dbReference type="Gene3D" id="3.40.50.10090">
    <property type="match status" value="2"/>
</dbReference>
<dbReference type="GO" id="GO:0005829">
    <property type="term" value="C:cytosol"/>
    <property type="evidence" value="ECO:0007669"/>
    <property type="project" value="TreeGrafter"/>
</dbReference>
<dbReference type="OrthoDB" id="5595751at2759"/>
<dbReference type="SUPFAM" id="SSF69618">
    <property type="entry name" value="HemD-like"/>
    <property type="match status" value="1"/>
</dbReference>
<dbReference type="GO" id="GO:0006780">
    <property type="term" value="P:uroporphyrinogen III biosynthetic process"/>
    <property type="evidence" value="ECO:0007669"/>
    <property type="project" value="InterPro"/>
</dbReference>
<dbReference type="InterPro" id="IPR039793">
    <property type="entry name" value="UROS/Hem4"/>
</dbReference>